<evidence type="ECO:0000313" key="2">
    <source>
        <dbReference type="Proteomes" id="UP000694405"/>
    </source>
</evidence>
<protein>
    <submittedName>
        <fullName evidence="1">Uncharacterized protein</fullName>
    </submittedName>
</protein>
<accession>A0A8C6NEZ6</accession>
<name>A0A8C6NEZ6_MELUD</name>
<reference evidence="1" key="2">
    <citation type="submission" date="2025-08" db="UniProtKB">
        <authorList>
            <consortium name="Ensembl"/>
        </authorList>
    </citation>
    <scope>IDENTIFICATION</scope>
</reference>
<proteinExistence type="predicted"/>
<dbReference type="AlphaFoldDB" id="A0A8C6NEZ6"/>
<accession>A0A8V5G583</accession>
<organism evidence="1 2">
    <name type="scientific">Melopsittacus undulatus</name>
    <name type="common">Budgerigar</name>
    <name type="synonym">Psittacus undulatus</name>
    <dbReference type="NCBI Taxonomy" id="13146"/>
    <lineage>
        <taxon>Eukaryota</taxon>
        <taxon>Metazoa</taxon>
        <taxon>Chordata</taxon>
        <taxon>Craniata</taxon>
        <taxon>Vertebrata</taxon>
        <taxon>Euteleostomi</taxon>
        <taxon>Archelosauria</taxon>
        <taxon>Archosauria</taxon>
        <taxon>Dinosauria</taxon>
        <taxon>Saurischia</taxon>
        <taxon>Theropoda</taxon>
        <taxon>Coelurosauria</taxon>
        <taxon>Aves</taxon>
        <taxon>Neognathae</taxon>
        <taxon>Neoaves</taxon>
        <taxon>Telluraves</taxon>
        <taxon>Australaves</taxon>
        <taxon>Psittaciformes</taxon>
        <taxon>Psittaculidae</taxon>
        <taxon>Melopsittacus</taxon>
    </lineage>
</organism>
<evidence type="ECO:0000313" key="1">
    <source>
        <dbReference type="Ensembl" id="ENSMUNP00000018299.2"/>
    </source>
</evidence>
<dbReference type="Ensembl" id="ENSMUNT00000021015.2">
    <property type="protein sequence ID" value="ENSMUNP00000018299.2"/>
    <property type="gene ID" value="ENSMUNG00000018383.1"/>
</dbReference>
<sequence>MNLGKTTSASVRKGNGRQLLFHLIIDQVWGLPPLPTLQVIGGNGIGHRSGIERPFQPQLLCCQEAGLGIQVLDLPLELRLPEVYVLQALAQGGCGALLSTLSSGSRMSRQLLGLGPVALPPVATGGGLVVQIRVALVPLVGQVLGRTEAGRGQAAGGVGPRVQRHLTHLSG</sequence>
<keyword evidence="2" id="KW-1185">Reference proteome</keyword>
<dbReference type="Proteomes" id="UP000694405">
    <property type="component" value="Chromosome 8"/>
</dbReference>
<reference evidence="1" key="1">
    <citation type="submission" date="2020-03" db="EMBL/GenBank/DDBJ databases">
        <title>Melopsittacus undulatus (budgerigar) genome, bMelUnd1, maternal haplotype with Z.</title>
        <authorList>
            <person name="Gedman G."/>
            <person name="Mountcastle J."/>
            <person name="Haase B."/>
            <person name="Formenti G."/>
            <person name="Wright T."/>
            <person name="Apodaca J."/>
            <person name="Pelan S."/>
            <person name="Chow W."/>
            <person name="Rhie A."/>
            <person name="Howe K."/>
            <person name="Fedrigo O."/>
            <person name="Jarvis E.D."/>
        </authorList>
    </citation>
    <scope>NUCLEOTIDE SEQUENCE [LARGE SCALE GENOMIC DNA]</scope>
</reference>
<reference evidence="1" key="3">
    <citation type="submission" date="2025-09" db="UniProtKB">
        <authorList>
            <consortium name="Ensembl"/>
        </authorList>
    </citation>
    <scope>IDENTIFICATION</scope>
</reference>